<dbReference type="InterPro" id="IPR036291">
    <property type="entry name" value="NAD(P)-bd_dom_sf"/>
</dbReference>
<dbReference type="EC" id="1.1.1.100" evidence="2"/>
<proteinExistence type="inferred from homology"/>
<dbReference type="PANTHER" id="PTHR42879">
    <property type="entry name" value="3-OXOACYL-(ACYL-CARRIER-PROTEIN) REDUCTASE"/>
    <property type="match status" value="1"/>
</dbReference>
<organism evidence="4 5">
    <name type="scientific">Fusarium kuroshium</name>
    <dbReference type="NCBI Taxonomy" id="2010991"/>
    <lineage>
        <taxon>Eukaryota</taxon>
        <taxon>Fungi</taxon>
        <taxon>Dikarya</taxon>
        <taxon>Ascomycota</taxon>
        <taxon>Pezizomycotina</taxon>
        <taxon>Sordariomycetes</taxon>
        <taxon>Hypocreomycetidae</taxon>
        <taxon>Hypocreales</taxon>
        <taxon>Nectriaceae</taxon>
        <taxon>Fusarium</taxon>
        <taxon>Fusarium solani species complex</taxon>
    </lineage>
</organism>
<evidence type="ECO:0000313" key="4">
    <source>
        <dbReference type="EMBL" id="RMJ16477.1"/>
    </source>
</evidence>
<evidence type="ECO:0000256" key="1">
    <source>
        <dbReference type="ARBA" id="ARBA00006484"/>
    </source>
</evidence>
<reference evidence="4 5" key="1">
    <citation type="submission" date="2017-06" db="EMBL/GenBank/DDBJ databases">
        <title>Comparative genomic analysis of Ambrosia Fusariam Clade fungi.</title>
        <authorList>
            <person name="Stajich J.E."/>
            <person name="Carrillo J."/>
            <person name="Kijimoto T."/>
            <person name="Eskalen A."/>
            <person name="O'Donnell K."/>
            <person name="Kasson M."/>
        </authorList>
    </citation>
    <scope>NUCLEOTIDE SEQUENCE [LARGE SCALE GENOMIC DNA]</scope>
    <source>
        <strain evidence="4">UCR3666</strain>
    </source>
</reference>
<dbReference type="InterPro" id="IPR050259">
    <property type="entry name" value="SDR"/>
</dbReference>
<dbReference type="Gene3D" id="3.40.50.720">
    <property type="entry name" value="NAD(P)-binding Rossmann-like Domain"/>
    <property type="match status" value="2"/>
</dbReference>
<dbReference type="SUPFAM" id="SSF51735">
    <property type="entry name" value="NAD(P)-binding Rossmann-fold domains"/>
    <property type="match status" value="1"/>
</dbReference>
<protein>
    <recommendedName>
        <fullName evidence="2">3-oxoacyl-[acyl-carrier-protein] reductase</fullName>
        <ecNumber evidence="2">1.1.1.100</ecNumber>
    </recommendedName>
</protein>
<sequence length="172" mass="18204">MVPVALVTGSARGIDRAIASHLADDGFNVSINDVLNSEAELFSLKQEIELRGKYRHEPPDAPQTPAYSASKWAVRGLTQVAALELATHGITVNAYYAGIVQTNMWDTIDSSLGEKFGLDKGQVFDAAVQQRTALGRAQTPEDVAALVGFLAGKGSDQITGQSIIVDGGTVFS</sequence>
<dbReference type="GO" id="GO:0004316">
    <property type="term" value="F:3-oxoacyl-[acyl-carrier-protein] reductase (NADPH) activity"/>
    <property type="evidence" value="ECO:0007669"/>
    <property type="project" value="UniProtKB-EC"/>
</dbReference>
<comment type="similarity">
    <text evidence="1">Belongs to the short-chain dehydrogenases/reductases (SDR) family.</text>
</comment>
<dbReference type="PANTHER" id="PTHR42879:SF2">
    <property type="entry name" value="3-OXOACYL-[ACYL-CARRIER-PROTEIN] REDUCTASE FABG"/>
    <property type="match status" value="1"/>
</dbReference>
<evidence type="ECO:0000313" key="5">
    <source>
        <dbReference type="Proteomes" id="UP000277212"/>
    </source>
</evidence>
<dbReference type="STRING" id="2010991.A0A3M2SFX4"/>
<comment type="catalytic activity">
    <reaction evidence="3">
        <text>a (3R)-hydroxyacyl-[ACP] + NADP(+) = a 3-oxoacyl-[ACP] + NADPH + H(+)</text>
        <dbReference type="Rhea" id="RHEA:17397"/>
        <dbReference type="Rhea" id="RHEA-COMP:9916"/>
        <dbReference type="Rhea" id="RHEA-COMP:9945"/>
        <dbReference type="ChEBI" id="CHEBI:15378"/>
        <dbReference type="ChEBI" id="CHEBI:57783"/>
        <dbReference type="ChEBI" id="CHEBI:58349"/>
        <dbReference type="ChEBI" id="CHEBI:78776"/>
        <dbReference type="ChEBI" id="CHEBI:78827"/>
        <dbReference type="EC" id="1.1.1.100"/>
    </reaction>
</comment>
<dbReference type="PRINTS" id="PR00081">
    <property type="entry name" value="GDHRDH"/>
</dbReference>
<evidence type="ECO:0000256" key="2">
    <source>
        <dbReference type="ARBA" id="ARBA00012948"/>
    </source>
</evidence>
<gene>
    <name evidence="4" type="ORF">CDV36_003850</name>
</gene>
<comment type="caution">
    <text evidence="4">The sequence shown here is derived from an EMBL/GenBank/DDBJ whole genome shotgun (WGS) entry which is preliminary data.</text>
</comment>
<dbReference type="InterPro" id="IPR002347">
    <property type="entry name" value="SDR_fam"/>
</dbReference>
<dbReference type="Pfam" id="PF13561">
    <property type="entry name" value="adh_short_C2"/>
    <property type="match status" value="1"/>
</dbReference>
<dbReference type="OrthoDB" id="47007at2759"/>
<dbReference type="Proteomes" id="UP000277212">
    <property type="component" value="Unassembled WGS sequence"/>
</dbReference>
<name>A0A3M2SFX4_9HYPO</name>
<evidence type="ECO:0000256" key="3">
    <source>
        <dbReference type="ARBA" id="ARBA00048508"/>
    </source>
</evidence>
<dbReference type="EMBL" id="NKUJ01000047">
    <property type="protein sequence ID" value="RMJ16477.1"/>
    <property type="molecule type" value="Genomic_DNA"/>
</dbReference>
<dbReference type="AlphaFoldDB" id="A0A3M2SFX4"/>
<keyword evidence="5" id="KW-1185">Reference proteome</keyword>
<accession>A0A3M2SFX4</accession>